<dbReference type="InterPro" id="IPR041222">
    <property type="entry name" value="PriA_3primeBD"/>
</dbReference>
<dbReference type="EC" id="5.6.2.4" evidence="12"/>
<comment type="subunit">
    <text evidence="12">Component of the replication restart primosome.</text>
</comment>
<dbReference type="GO" id="GO:0006270">
    <property type="term" value="P:DNA replication initiation"/>
    <property type="evidence" value="ECO:0007669"/>
    <property type="project" value="TreeGrafter"/>
</dbReference>
<feature type="binding site" evidence="12">
    <location>
        <position position="464"/>
    </location>
    <ligand>
        <name>Zn(2+)</name>
        <dbReference type="ChEBI" id="CHEBI:29105"/>
        <label>2</label>
    </ligand>
</feature>
<comment type="cofactor">
    <cofactor evidence="12">
        <name>Zn(2+)</name>
        <dbReference type="ChEBI" id="CHEBI:29105"/>
    </cofactor>
    <text evidence="12">Binds 2 zinc ions per subunit.</text>
</comment>
<comment type="function">
    <text evidence="12">Initiates the restart of stalled replication forks, which reloads the replicative helicase on sites other than the origin of replication. Recognizes and binds to abandoned replication forks and remodels them to uncover a helicase loading site. Promotes assembly of the primosome at these replication forks.</text>
</comment>
<keyword evidence="4 12" id="KW-0547">Nucleotide-binding</keyword>
<dbReference type="InterPro" id="IPR001650">
    <property type="entry name" value="Helicase_C-like"/>
</dbReference>
<dbReference type="NCBIfam" id="NF004067">
    <property type="entry name" value="PRK05580.1-4"/>
    <property type="match status" value="1"/>
</dbReference>
<dbReference type="NCBIfam" id="TIGR00595">
    <property type="entry name" value="priA"/>
    <property type="match status" value="1"/>
</dbReference>
<evidence type="ECO:0000256" key="11">
    <source>
        <dbReference type="ARBA" id="ARBA00048988"/>
    </source>
</evidence>
<feature type="binding site" evidence="12">
    <location>
        <position position="437"/>
    </location>
    <ligand>
        <name>Zn(2+)</name>
        <dbReference type="ChEBI" id="CHEBI:29105"/>
        <label>1</label>
    </ligand>
</feature>
<dbReference type="InterPro" id="IPR011545">
    <property type="entry name" value="DEAD/DEAH_box_helicase_dom"/>
</dbReference>
<evidence type="ECO:0000313" key="15">
    <source>
        <dbReference type="Proteomes" id="UP000807785"/>
    </source>
</evidence>
<dbReference type="PANTHER" id="PTHR30580:SF0">
    <property type="entry name" value="PRIMOSOMAL PROTEIN N"/>
    <property type="match status" value="1"/>
</dbReference>
<keyword evidence="10 12" id="KW-0413">Isomerase</keyword>
<feature type="binding site" evidence="12">
    <location>
        <position position="446"/>
    </location>
    <ligand>
        <name>Zn(2+)</name>
        <dbReference type="ChEBI" id="CHEBI:29105"/>
        <label>2</label>
    </ligand>
</feature>
<keyword evidence="7 12" id="KW-0862">Zinc</keyword>
<feature type="binding site" evidence="12">
    <location>
        <position position="434"/>
    </location>
    <ligand>
        <name>Zn(2+)</name>
        <dbReference type="ChEBI" id="CHEBI:29105"/>
        <label>1</label>
    </ligand>
</feature>
<dbReference type="InterPro" id="IPR041236">
    <property type="entry name" value="PriA_C"/>
</dbReference>
<evidence type="ECO:0000259" key="13">
    <source>
        <dbReference type="PROSITE" id="PS51192"/>
    </source>
</evidence>
<evidence type="ECO:0000256" key="5">
    <source>
        <dbReference type="ARBA" id="ARBA00022801"/>
    </source>
</evidence>
<reference evidence="14" key="1">
    <citation type="submission" date="2020-10" db="EMBL/GenBank/DDBJ databases">
        <title>Connecting structure to function with the recovery of over 1000 high-quality activated sludge metagenome-assembled genomes encoding full-length rRNA genes using long-read sequencing.</title>
        <authorList>
            <person name="Singleton C.M."/>
            <person name="Petriglieri F."/>
            <person name="Kristensen J.M."/>
            <person name="Kirkegaard R.H."/>
            <person name="Michaelsen T.Y."/>
            <person name="Andersen M.H."/>
            <person name="Karst S.M."/>
            <person name="Dueholm M.S."/>
            <person name="Nielsen P.H."/>
            <person name="Albertsen M."/>
        </authorList>
    </citation>
    <scope>NUCLEOTIDE SEQUENCE</scope>
    <source>
        <strain evidence="14">Bjer_18-Q3-R1-45_BAT3C.347</strain>
    </source>
</reference>
<dbReference type="Pfam" id="PF18074">
    <property type="entry name" value="PriA_C"/>
    <property type="match status" value="1"/>
</dbReference>
<protein>
    <recommendedName>
        <fullName evidence="12">Replication restart protein PriA</fullName>
    </recommendedName>
    <alternativeName>
        <fullName evidence="12">ATP-dependent DNA helicase PriA</fullName>
        <ecNumber evidence="12">5.6.2.4</ecNumber>
    </alternativeName>
    <alternativeName>
        <fullName evidence="12">DNA 3'-5' helicase PriA</fullName>
    </alternativeName>
</protein>
<dbReference type="GO" id="GO:0006302">
    <property type="term" value="P:double-strand break repair"/>
    <property type="evidence" value="ECO:0007669"/>
    <property type="project" value="InterPro"/>
</dbReference>
<dbReference type="GO" id="GO:0003677">
    <property type="term" value="F:DNA binding"/>
    <property type="evidence" value="ECO:0007669"/>
    <property type="project" value="UniProtKB-UniRule"/>
</dbReference>
<dbReference type="AlphaFoldDB" id="A0A9D7E172"/>
<feature type="binding site" evidence="12">
    <location>
        <position position="461"/>
    </location>
    <ligand>
        <name>Zn(2+)</name>
        <dbReference type="ChEBI" id="CHEBI:29105"/>
        <label>2</label>
    </ligand>
</feature>
<dbReference type="InterPro" id="IPR042115">
    <property type="entry name" value="PriA_3primeBD_sf"/>
</dbReference>
<dbReference type="FunFam" id="3.40.50.300:FF:000489">
    <property type="entry name" value="Primosome assembly protein PriA"/>
    <property type="match status" value="1"/>
</dbReference>
<comment type="catalytic activity">
    <reaction evidence="12">
        <text>Couples ATP hydrolysis with the unwinding of duplex DNA by translocating in the 3'-5' direction.</text>
        <dbReference type="EC" id="5.6.2.4"/>
    </reaction>
</comment>
<keyword evidence="8 12" id="KW-0067">ATP-binding</keyword>
<evidence type="ECO:0000256" key="6">
    <source>
        <dbReference type="ARBA" id="ARBA00022806"/>
    </source>
</evidence>
<accession>A0A9D7E172</accession>
<dbReference type="GO" id="GO:0006310">
    <property type="term" value="P:DNA recombination"/>
    <property type="evidence" value="ECO:0007669"/>
    <property type="project" value="InterPro"/>
</dbReference>
<dbReference type="HAMAP" id="MF_00983">
    <property type="entry name" value="PriA"/>
    <property type="match status" value="1"/>
</dbReference>
<dbReference type="GO" id="GO:0008270">
    <property type="term" value="F:zinc ion binding"/>
    <property type="evidence" value="ECO:0007669"/>
    <property type="project" value="UniProtKB-UniRule"/>
</dbReference>
<dbReference type="SUPFAM" id="SSF52540">
    <property type="entry name" value="P-loop containing nucleoside triphosphate hydrolases"/>
    <property type="match status" value="2"/>
</dbReference>
<keyword evidence="5 12" id="KW-0378">Hydrolase</keyword>
<evidence type="ECO:0000256" key="8">
    <source>
        <dbReference type="ARBA" id="ARBA00022840"/>
    </source>
</evidence>
<feature type="domain" description="Helicase ATP-binding" evidence="13">
    <location>
        <begin position="208"/>
        <end position="375"/>
    </location>
</feature>
<dbReference type="GO" id="GO:0043138">
    <property type="term" value="F:3'-5' DNA helicase activity"/>
    <property type="evidence" value="ECO:0007669"/>
    <property type="project" value="UniProtKB-EC"/>
</dbReference>
<dbReference type="SMART" id="SM00490">
    <property type="entry name" value="HELICc"/>
    <property type="match status" value="1"/>
</dbReference>
<evidence type="ECO:0000256" key="1">
    <source>
        <dbReference type="ARBA" id="ARBA00022515"/>
    </source>
</evidence>
<feature type="binding site" evidence="12">
    <location>
        <position position="474"/>
    </location>
    <ligand>
        <name>Zn(2+)</name>
        <dbReference type="ChEBI" id="CHEBI:29105"/>
        <label>1</label>
    </ligand>
</feature>
<evidence type="ECO:0000256" key="2">
    <source>
        <dbReference type="ARBA" id="ARBA00022705"/>
    </source>
</evidence>
<dbReference type="Proteomes" id="UP000807785">
    <property type="component" value="Unassembled WGS sequence"/>
</dbReference>
<keyword evidence="6 12" id="KW-0347">Helicase</keyword>
<keyword evidence="9 12" id="KW-0238">DNA-binding</keyword>
<dbReference type="InterPro" id="IPR014001">
    <property type="entry name" value="Helicase_ATP-bd"/>
</dbReference>
<sequence>MATVRVALPVPLPQAFDYAADDASSADLGRCVRVPFGNGEKTGVIVDLPPAGEAHSGKLRQVRAILRELPPLPPDWLRLARFTSAYYQAPLGEVVSASLPPALRRAALIPQRDPTALWPLGLTDAGRSALASHGRATLARRILQSLADCGPQTRAALREQFATSSAVGRAIGDLLAGDTICPVAPAPSAAPDLQPLRPAQSAAVYAIAAASGGYAAFLLYGVTGSGKTEVYLRLIDRSLSRGEQVLLLVPEIGLTPQLEARVAQRFPDALVVSLHSGQSDGARSRGFVQSLTGAADIVLGTRLAVFTPMPRLGLIVVDEEQDASYRQQDGVRYSARDLAVWRARDRGVPVVLGSATPSLESWHAAQRGRYALIDLPERALAEALPAVKLVDTRRVRLDNGLSPAMIEALRARLARSEQSLVFLNRRGYAPVLCCSSCGWVSGCRACSANLVYHAADRRLRCHHCGAETVLPEQCPSCGNQDLQPFGRGTQRLEARLAQLFPAARVLRVDRDAARTPAQWAQMLERIHANQADILVGTQMLAKGHDFARLTLVGVVGADASLFAADFRAAERLFAQLMQVGGRSGRADLPGEVYVQTEYPHHALYQALLTHDYAGFAAQQLKERRAAGFPPFAAHAILRAEAGQLAQSLDFLQRAAAAAQPLPETVVFYDPVPMRLARRANLERAQLLIESSGRPALQAVLSAWLPRLRALKAPRELRWHIEVDPLEL</sequence>
<evidence type="ECO:0000313" key="14">
    <source>
        <dbReference type="EMBL" id="MBK6971742.1"/>
    </source>
</evidence>
<dbReference type="SMART" id="SM00487">
    <property type="entry name" value="DEXDc"/>
    <property type="match status" value="1"/>
</dbReference>
<dbReference type="GO" id="GO:0016787">
    <property type="term" value="F:hydrolase activity"/>
    <property type="evidence" value="ECO:0007669"/>
    <property type="project" value="UniProtKB-KW"/>
</dbReference>
<dbReference type="GO" id="GO:1990077">
    <property type="term" value="C:primosome complex"/>
    <property type="evidence" value="ECO:0007669"/>
    <property type="project" value="UniProtKB-UniRule"/>
</dbReference>
<dbReference type="Gene3D" id="3.40.1440.60">
    <property type="entry name" value="PriA, 3(prime) DNA-binding domain"/>
    <property type="match status" value="1"/>
</dbReference>
<evidence type="ECO:0000256" key="7">
    <source>
        <dbReference type="ARBA" id="ARBA00022833"/>
    </source>
</evidence>
<feature type="binding site" evidence="12">
    <location>
        <position position="443"/>
    </location>
    <ligand>
        <name>Zn(2+)</name>
        <dbReference type="ChEBI" id="CHEBI:29105"/>
        <label>2</label>
    </ligand>
</feature>
<keyword evidence="2 12" id="KW-0235">DNA replication</keyword>
<dbReference type="CDD" id="cd17929">
    <property type="entry name" value="DEXHc_priA"/>
    <property type="match status" value="1"/>
</dbReference>
<evidence type="ECO:0000256" key="10">
    <source>
        <dbReference type="ARBA" id="ARBA00023235"/>
    </source>
</evidence>
<feature type="binding site" evidence="12">
    <location>
        <position position="477"/>
    </location>
    <ligand>
        <name>Zn(2+)</name>
        <dbReference type="ChEBI" id="CHEBI:29105"/>
        <label>1</label>
    </ligand>
</feature>
<dbReference type="PANTHER" id="PTHR30580">
    <property type="entry name" value="PRIMOSOMAL PROTEIN N"/>
    <property type="match status" value="1"/>
</dbReference>
<keyword evidence="3 12" id="KW-0479">Metal-binding</keyword>
<dbReference type="InterPro" id="IPR040498">
    <property type="entry name" value="PriA_CRR"/>
</dbReference>
<gene>
    <name evidence="12" type="primary">priA</name>
    <name evidence="14" type="ORF">IPH26_01860</name>
</gene>
<dbReference type="Gene3D" id="3.40.50.300">
    <property type="entry name" value="P-loop containing nucleotide triphosphate hydrolases"/>
    <property type="match status" value="2"/>
</dbReference>
<evidence type="ECO:0000256" key="3">
    <source>
        <dbReference type="ARBA" id="ARBA00022723"/>
    </source>
</evidence>
<proteinExistence type="inferred from homology"/>
<name>A0A9D7E172_9PROT</name>
<comment type="catalytic activity">
    <reaction evidence="11 12">
        <text>ATP + H2O = ADP + phosphate + H(+)</text>
        <dbReference type="Rhea" id="RHEA:13065"/>
        <dbReference type="ChEBI" id="CHEBI:15377"/>
        <dbReference type="ChEBI" id="CHEBI:15378"/>
        <dbReference type="ChEBI" id="CHEBI:30616"/>
        <dbReference type="ChEBI" id="CHEBI:43474"/>
        <dbReference type="ChEBI" id="CHEBI:456216"/>
        <dbReference type="EC" id="5.6.2.4"/>
    </reaction>
</comment>
<dbReference type="InterPro" id="IPR005259">
    <property type="entry name" value="PriA"/>
</dbReference>
<organism evidence="14 15">
    <name type="scientific">Candidatus Methylophosphatis roskildensis</name>
    <dbReference type="NCBI Taxonomy" id="2899263"/>
    <lineage>
        <taxon>Bacteria</taxon>
        <taxon>Pseudomonadati</taxon>
        <taxon>Pseudomonadota</taxon>
        <taxon>Betaproteobacteria</taxon>
        <taxon>Nitrosomonadales</taxon>
        <taxon>Sterolibacteriaceae</taxon>
        <taxon>Candidatus Methylophosphatis</taxon>
    </lineage>
</organism>
<dbReference type="EMBL" id="JADJEV010000001">
    <property type="protein sequence ID" value="MBK6971742.1"/>
    <property type="molecule type" value="Genomic_DNA"/>
</dbReference>
<dbReference type="Pfam" id="PF00270">
    <property type="entry name" value="DEAD"/>
    <property type="match status" value="1"/>
</dbReference>
<dbReference type="GO" id="GO:0006269">
    <property type="term" value="P:DNA replication, synthesis of primer"/>
    <property type="evidence" value="ECO:0007669"/>
    <property type="project" value="UniProtKB-KW"/>
</dbReference>
<evidence type="ECO:0000256" key="4">
    <source>
        <dbReference type="ARBA" id="ARBA00022741"/>
    </source>
</evidence>
<dbReference type="GO" id="GO:0005524">
    <property type="term" value="F:ATP binding"/>
    <property type="evidence" value="ECO:0007669"/>
    <property type="project" value="UniProtKB-UniRule"/>
</dbReference>
<dbReference type="CDD" id="cd18804">
    <property type="entry name" value="SF2_C_priA"/>
    <property type="match status" value="1"/>
</dbReference>
<keyword evidence="1 12" id="KW-0639">Primosome</keyword>
<dbReference type="Pfam" id="PF17764">
    <property type="entry name" value="PriA_3primeBD"/>
    <property type="match status" value="1"/>
</dbReference>
<evidence type="ECO:0000256" key="9">
    <source>
        <dbReference type="ARBA" id="ARBA00023125"/>
    </source>
</evidence>
<dbReference type="Pfam" id="PF18319">
    <property type="entry name" value="Zn_ribbon_PriA"/>
    <property type="match status" value="1"/>
</dbReference>
<dbReference type="InterPro" id="IPR027417">
    <property type="entry name" value="P-loop_NTPase"/>
</dbReference>
<evidence type="ECO:0000256" key="12">
    <source>
        <dbReference type="HAMAP-Rule" id="MF_00983"/>
    </source>
</evidence>
<comment type="similarity">
    <text evidence="12">Belongs to the helicase family. PriA subfamily.</text>
</comment>
<comment type="caution">
    <text evidence="14">The sequence shown here is derived from an EMBL/GenBank/DDBJ whole genome shotgun (WGS) entry which is preliminary data.</text>
</comment>
<dbReference type="PROSITE" id="PS51192">
    <property type="entry name" value="HELICASE_ATP_BIND_1"/>
    <property type="match status" value="1"/>
</dbReference>